<keyword evidence="1" id="KW-0732">Signal</keyword>
<keyword evidence="3" id="KW-1185">Reference proteome</keyword>
<evidence type="ECO:0000313" key="3">
    <source>
        <dbReference type="Proteomes" id="UP000307956"/>
    </source>
</evidence>
<reference evidence="2 3" key="1">
    <citation type="submission" date="2019-04" db="EMBL/GenBank/DDBJ databases">
        <title>Azoarcus rhizosphaerae sp. nov. isolated from rhizosphere of Ficus religiosa.</title>
        <authorList>
            <person name="Lin S.-Y."/>
            <person name="Hameed A."/>
            <person name="Hsu Y.-H."/>
            <person name="Young C.-C."/>
        </authorList>
    </citation>
    <scope>NUCLEOTIDE SEQUENCE [LARGE SCALE GENOMIC DNA]</scope>
    <source>
        <strain evidence="2 3">CC-YHH848</strain>
    </source>
</reference>
<feature type="chain" id="PRO_5020698175" evidence="1">
    <location>
        <begin position="24"/>
        <end position="204"/>
    </location>
</feature>
<organism evidence="2 3">
    <name type="scientific">Pseudothauera rhizosphaerae</name>
    <dbReference type="NCBI Taxonomy" id="2565932"/>
    <lineage>
        <taxon>Bacteria</taxon>
        <taxon>Pseudomonadati</taxon>
        <taxon>Pseudomonadota</taxon>
        <taxon>Betaproteobacteria</taxon>
        <taxon>Rhodocyclales</taxon>
        <taxon>Zoogloeaceae</taxon>
        <taxon>Pseudothauera</taxon>
    </lineage>
</organism>
<dbReference type="Proteomes" id="UP000307956">
    <property type="component" value="Unassembled WGS sequence"/>
</dbReference>
<sequence length="204" mass="21798">MITGLKSGAFALLTAGLCSFAQADALWLQKDGERFKVLAGELRSPTAMPTLRDAQPLLAGGKKAELDSAPDHYVFAAGEGDSRFTALRIGSDGVLTYFQARYGRQETKAVNDLELVPTTSGGNTFQLYFKGRPAAASLVNVETASGWRKALTPAKGGTVTLDTPMPGLYLLEVSARVNNASVTIEGRKYEDVRYTATLSFEVAP</sequence>
<gene>
    <name evidence="2" type="ORF">E6O51_06520</name>
</gene>
<dbReference type="EMBL" id="SSOD01000004">
    <property type="protein sequence ID" value="THF62609.1"/>
    <property type="molecule type" value="Genomic_DNA"/>
</dbReference>
<dbReference type="AlphaFoldDB" id="A0A4S4ATT3"/>
<dbReference type="RefSeq" id="WP_136384325.1">
    <property type="nucleotide sequence ID" value="NZ_SSOD01000004.1"/>
</dbReference>
<evidence type="ECO:0000256" key="1">
    <source>
        <dbReference type="SAM" id="SignalP"/>
    </source>
</evidence>
<protein>
    <submittedName>
        <fullName evidence="2">DUF4198 domain-containing protein</fullName>
    </submittedName>
</protein>
<dbReference type="OrthoDB" id="8911471at2"/>
<proteinExistence type="predicted"/>
<accession>A0A4S4ATT3</accession>
<name>A0A4S4ATT3_9RHOO</name>
<comment type="caution">
    <text evidence="2">The sequence shown here is derived from an EMBL/GenBank/DDBJ whole genome shotgun (WGS) entry which is preliminary data.</text>
</comment>
<feature type="signal peptide" evidence="1">
    <location>
        <begin position="1"/>
        <end position="23"/>
    </location>
</feature>
<evidence type="ECO:0000313" key="2">
    <source>
        <dbReference type="EMBL" id="THF62609.1"/>
    </source>
</evidence>